<dbReference type="Gene3D" id="1.20.910.10">
    <property type="entry name" value="Heme oxygenase-like"/>
    <property type="match status" value="1"/>
</dbReference>
<dbReference type="GeneID" id="73291222"/>
<evidence type="ECO:0000313" key="2">
    <source>
        <dbReference type="EMBL" id="UTF52922.1"/>
    </source>
</evidence>
<sequence length="232" mass="26815">MAFSDQLLETGTPIWEAQQTHPFVRELAAGTLADEAFRTWVRQDYRYLLDYARTFSIAGSKARDPDTRAHLLSVAHSILDDELELHRSFAEEYGLSQADLEATEKAPTCVAYTNFLLRTAYEGSIAEIAAAIYPCGQGYLDIADHMDELATEEHRYTPFIEKYTSNEFHDSVVWMRAFVDRCGERYPGEREAMERVFLTSAKLEYRFWEMAYQQEDWDLSRAMEGRNRVDSS</sequence>
<dbReference type="GO" id="GO:0006772">
    <property type="term" value="P:thiamine metabolic process"/>
    <property type="evidence" value="ECO:0007669"/>
    <property type="project" value="InterPro"/>
</dbReference>
<feature type="domain" description="Thiaminase-2/PQQC" evidence="1">
    <location>
        <begin position="12"/>
        <end position="213"/>
    </location>
</feature>
<dbReference type="Pfam" id="PF03070">
    <property type="entry name" value="TENA_THI-4"/>
    <property type="match status" value="1"/>
</dbReference>
<dbReference type="PANTHER" id="PTHR43198">
    <property type="entry name" value="BIFUNCTIONAL TH2 PROTEIN"/>
    <property type="match status" value="1"/>
</dbReference>
<reference evidence="2" key="1">
    <citation type="submission" date="2022-06" db="EMBL/GenBank/DDBJ databases">
        <title>Diverse halophilic archaea isolated from saline environments.</title>
        <authorList>
            <person name="Cui H.-L."/>
        </authorList>
    </citation>
    <scope>NUCLEOTIDE SEQUENCE</scope>
    <source>
        <strain evidence="2">WLHS1</strain>
    </source>
</reference>
<protein>
    <submittedName>
        <fullName evidence="2">Thiaminase II</fullName>
    </submittedName>
</protein>
<keyword evidence="3" id="KW-1185">Reference proteome</keyword>
<dbReference type="AlphaFoldDB" id="A0A9E7N737"/>
<dbReference type="InterPro" id="IPR050967">
    <property type="entry name" value="Thiamine_Salvage_TenA"/>
</dbReference>
<dbReference type="PANTHER" id="PTHR43198:SF2">
    <property type="entry name" value="SI:CH1073-67J19.1-RELATED"/>
    <property type="match status" value="1"/>
</dbReference>
<dbReference type="GO" id="GO:0005829">
    <property type="term" value="C:cytosol"/>
    <property type="evidence" value="ECO:0007669"/>
    <property type="project" value="TreeGrafter"/>
</dbReference>
<dbReference type="KEGG" id="sawl:NGM29_14210"/>
<dbReference type="PIRSF" id="PIRSF003170">
    <property type="entry name" value="Pet18p"/>
    <property type="match status" value="1"/>
</dbReference>
<name>A0A9E7N737_9EURY</name>
<organism evidence="2 3">
    <name type="scientific">Natronosalvus rutilus</name>
    <dbReference type="NCBI Taxonomy" id="2953753"/>
    <lineage>
        <taxon>Archaea</taxon>
        <taxon>Methanobacteriati</taxon>
        <taxon>Methanobacteriota</taxon>
        <taxon>Stenosarchaea group</taxon>
        <taxon>Halobacteria</taxon>
        <taxon>Halobacteriales</taxon>
        <taxon>Natrialbaceae</taxon>
        <taxon>Natronosalvus</taxon>
    </lineage>
</organism>
<evidence type="ECO:0000313" key="3">
    <source>
        <dbReference type="Proteomes" id="UP001056855"/>
    </source>
</evidence>
<dbReference type="NCBIfam" id="TIGR04306">
    <property type="entry name" value="salvage_TenA"/>
    <property type="match status" value="1"/>
</dbReference>
<dbReference type="RefSeq" id="WP_254157005.1">
    <property type="nucleotide sequence ID" value="NZ_CP100355.1"/>
</dbReference>
<dbReference type="InterPro" id="IPR016084">
    <property type="entry name" value="Haem_Oase-like_multi-hlx"/>
</dbReference>
<accession>A0A9E7N737</accession>
<dbReference type="InterPro" id="IPR027574">
    <property type="entry name" value="Thiaminase_II"/>
</dbReference>
<evidence type="ECO:0000259" key="1">
    <source>
        <dbReference type="Pfam" id="PF03070"/>
    </source>
</evidence>
<dbReference type="GO" id="GO:0050334">
    <property type="term" value="F:thiaminase activity"/>
    <property type="evidence" value="ECO:0007669"/>
    <property type="project" value="InterPro"/>
</dbReference>
<gene>
    <name evidence="2" type="primary">tenA</name>
    <name evidence="2" type="ORF">NGM29_14210</name>
</gene>
<dbReference type="EMBL" id="CP100355">
    <property type="protein sequence ID" value="UTF52922.1"/>
    <property type="molecule type" value="Genomic_DNA"/>
</dbReference>
<dbReference type="InterPro" id="IPR026285">
    <property type="entry name" value="TenA_E"/>
</dbReference>
<dbReference type="Proteomes" id="UP001056855">
    <property type="component" value="Chromosome"/>
</dbReference>
<proteinExistence type="predicted"/>
<dbReference type="InterPro" id="IPR004305">
    <property type="entry name" value="Thiaminase-2/PQQC"/>
</dbReference>
<dbReference type="SUPFAM" id="SSF48613">
    <property type="entry name" value="Heme oxygenase-like"/>
    <property type="match status" value="1"/>
</dbReference>